<feature type="non-terminal residue" evidence="1">
    <location>
        <position position="124"/>
    </location>
</feature>
<reference evidence="1" key="1">
    <citation type="submission" date="2009-08" db="EMBL/GenBank/DDBJ databases">
        <authorList>
            <person name="Cheung F."/>
            <person name="Xiao Y."/>
            <person name="Chan A."/>
            <person name="Moskal W."/>
            <person name="Town C.D."/>
        </authorList>
    </citation>
    <scope>NUCLEOTIDE SEQUENCE</scope>
</reference>
<name>C6TFX1_SOYBN</name>
<proteinExistence type="evidence at transcript level"/>
<organism evidence="1">
    <name type="scientific">Glycine max</name>
    <name type="common">Soybean</name>
    <name type="synonym">Glycine hispida</name>
    <dbReference type="NCBI Taxonomy" id="3847"/>
    <lineage>
        <taxon>Eukaryota</taxon>
        <taxon>Viridiplantae</taxon>
        <taxon>Streptophyta</taxon>
        <taxon>Embryophyta</taxon>
        <taxon>Tracheophyta</taxon>
        <taxon>Spermatophyta</taxon>
        <taxon>Magnoliopsida</taxon>
        <taxon>eudicotyledons</taxon>
        <taxon>Gunneridae</taxon>
        <taxon>Pentapetalae</taxon>
        <taxon>rosids</taxon>
        <taxon>fabids</taxon>
        <taxon>Fabales</taxon>
        <taxon>Fabaceae</taxon>
        <taxon>Papilionoideae</taxon>
        <taxon>50 kb inversion clade</taxon>
        <taxon>NPAAA clade</taxon>
        <taxon>indigoferoid/millettioid clade</taxon>
        <taxon>Phaseoleae</taxon>
        <taxon>Glycine</taxon>
        <taxon>Glycine subgen. Soja</taxon>
    </lineage>
</organism>
<dbReference type="EMBL" id="BT096515">
    <property type="protein sequence ID" value="ACU20723.1"/>
    <property type="molecule type" value="mRNA"/>
</dbReference>
<dbReference type="AlphaFoldDB" id="C6TFX1"/>
<protein>
    <submittedName>
        <fullName evidence="1">Uncharacterized protein</fullName>
    </submittedName>
</protein>
<accession>C6TFX1</accession>
<sequence length="124" mass="13826">MSWGLAPKRKQNPPKPRTPTRCVTLLMNLSCSSACLAILTACLESICLVCTACLDSISLDLSLNLCLGFGGDSSPLEYSDAAWSSVSDIFYCPVMNAKRSQREREREMAVFLFCFDWCYHNSRP</sequence>
<evidence type="ECO:0000313" key="1">
    <source>
        <dbReference type="EMBL" id="ACU20723.1"/>
    </source>
</evidence>